<accession>A0ABP7NGV5</accession>
<comment type="similarity">
    <text evidence="1 2">Belongs to the calycin superfamily. Lipocalin family.</text>
</comment>
<dbReference type="Proteomes" id="UP001501337">
    <property type="component" value="Unassembled WGS sequence"/>
</dbReference>
<gene>
    <name evidence="4" type="ORF">GCM10022278_02350</name>
</gene>
<organism evidence="4 5">
    <name type="scientific">Allohahella marinimesophila</name>
    <dbReference type="NCBI Taxonomy" id="1054972"/>
    <lineage>
        <taxon>Bacteria</taxon>
        <taxon>Pseudomonadati</taxon>
        <taxon>Pseudomonadota</taxon>
        <taxon>Gammaproteobacteria</taxon>
        <taxon>Oceanospirillales</taxon>
        <taxon>Hahellaceae</taxon>
        <taxon>Allohahella</taxon>
    </lineage>
</organism>
<keyword evidence="2" id="KW-0449">Lipoprotein</keyword>
<comment type="subcellular location">
    <subcellularLocation>
        <location evidence="2">Cell outer membrane</location>
    </subcellularLocation>
</comment>
<dbReference type="InterPro" id="IPR022271">
    <property type="entry name" value="Lipocalin_ApoD"/>
</dbReference>
<dbReference type="InterPro" id="IPR022272">
    <property type="entry name" value="Lipocalin_CS"/>
</dbReference>
<feature type="chain" id="PRO_5045014740" description="Outer membrane lipoprotein Blc" evidence="2">
    <location>
        <begin position="23"/>
        <end position="180"/>
    </location>
</feature>
<feature type="domain" description="Lipocalin/cytosolic fatty-acid binding" evidence="3">
    <location>
        <begin position="37"/>
        <end position="175"/>
    </location>
</feature>
<keyword evidence="2" id="KW-0472">Membrane</keyword>
<keyword evidence="2" id="KW-0446">Lipid-binding</keyword>
<dbReference type="EMBL" id="BAABBO010000001">
    <property type="protein sequence ID" value="GAA3946721.1"/>
    <property type="molecule type" value="Genomic_DNA"/>
</dbReference>
<dbReference type="RefSeq" id="WP_425548548.1">
    <property type="nucleotide sequence ID" value="NZ_BAABBO010000001.1"/>
</dbReference>
<dbReference type="PANTHER" id="PTHR10612:SF34">
    <property type="entry name" value="APOLIPOPROTEIN D"/>
    <property type="match status" value="1"/>
</dbReference>
<dbReference type="InterPro" id="IPR012674">
    <property type="entry name" value="Calycin"/>
</dbReference>
<dbReference type="PROSITE" id="PS00213">
    <property type="entry name" value="LIPOCALIN"/>
    <property type="match status" value="1"/>
</dbReference>
<reference evidence="5" key="1">
    <citation type="journal article" date="2019" name="Int. J. Syst. Evol. Microbiol.">
        <title>The Global Catalogue of Microorganisms (GCM) 10K type strain sequencing project: providing services to taxonomists for standard genome sequencing and annotation.</title>
        <authorList>
            <consortium name="The Broad Institute Genomics Platform"/>
            <consortium name="The Broad Institute Genome Sequencing Center for Infectious Disease"/>
            <person name="Wu L."/>
            <person name="Ma J."/>
        </authorList>
    </citation>
    <scope>NUCLEOTIDE SEQUENCE [LARGE SCALE GENOMIC DNA]</scope>
    <source>
        <strain evidence="5">JCM 17555</strain>
    </source>
</reference>
<evidence type="ECO:0000313" key="5">
    <source>
        <dbReference type="Proteomes" id="UP001501337"/>
    </source>
</evidence>
<dbReference type="PIRSF" id="PIRSF036893">
    <property type="entry name" value="Lipocalin_ApoD"/>
    <property type="match status" value="1"/>
</dbReference>
<dbReference type="PANTHER" id="PTHR10612">
    <property type="entry name" value="APOLIPOPROTEIN D"/>
    <property type="match status" value="1"/>
</dbReference>
<evidence type="ECO:0000256" key="1">
    <source>
        <dbReference type="ARBA" id="ARBA00006889"/>
    </source>
</evidence>
<evidence type="ECO:0000259" key="3">
    <source>
        <dbReference type="Pfam" id="PF08212"/>
    </source>
</evidence>
<dbReference type="SUPFAM" id="SSF50814">
    <property type="entry name" value="Lipocalins"/>
    <property type="match status" value="1"/>
</dbReference>
<comment type="caution">
    <text evidence="4">The sequence shown here is derived from an EMBL/GenBank/DDBJ whole genome shotgun (WGS) entry which is preliminary data.</text>
</comment>
<dbReference type="Pfam" id="PF08212">
    <property type="entry name" value="Lipocalin_2"/>
    <property type="match status" value="1"/>
</dbReference>
<keyword evidence="2" id="KW-0998">Cell outer membrane</keyword>
<feature type="signal peptide" evidence="2">
    <location>
        <begin position="1"/>
        <end position="22"/>
    </location>
</feature>
<dbReference type="InterPro" id="IPR000566">
    <property type="entry name" value="Lipocln_cytosolic_FA-bd_dom"/>
</dbReference>
<dbReference type="PROSITE" id="PS51257">
    <property type="entry name" value="PROKAR_LIPOPROTEIN"/>
    <property type="match status" value="1"/>
</dbReference>
<name>A0ABP7NGV5_9GAMM</name>
<keyword evidence="2" id="KW-0732">Signal</keyword>
<comment type="subunit">
    <text evidence="2">Homodimer.</text>
</comment>
<dbReference type="InterPro" id="IPR002446">
    <property type="entry name" value="Lipocalin_bac"/>
</dbReference>
<dbReference type="InterPro" id="IPR047202">
    <property type="entry name" value="Lipocalin_Blc-like_dom"/>
</dbReference>
<proteinExistence type="inferred from homology"/>
<evidence type="ECO:0000313" key="4">
    <source>
        <dbReference type="EMBL" id="GAA3946721.1"/>
    </source>
</evidence>
<dbReference type="CDD" id="cd19438">
    <property type="entry name" value="lipocalin_Blc-like"/>
    <property type="match status" value="1"/>
</dbReference>
<evidence type="ECO:0000256" key="2">
    <source>
        <dbReference type="PIRNR" id="PIRNR036893"/>
    </source>
</evidence>
<keyword evidence="5" id="KW-1185">Reference proteome</keyword>
<sequence length="180" mass="20345">MMVCIKFVRAIFLTLGMGALLSCTGVPEGVEVVHDFEASRYLGKWYEIARLDHSFEQGLQGVTAEYSERDDGGIDVLNSGYNVEEDKRESADGKAYFIGDRDVGRLKVSFFGPFYGAYNIIELDEDYQWALVCGPDRDYLWILARRPEMEKAVLDRLIAKAAELGFATDELIMVRHDTPL</sequence>
<dbReference type="PRINTS" id="PR01171">
    <property type="entry name" value="BCTLIPOCALIN"/>
</dbReference>
<protein>
    <recommendedName>
        <fullName evidence="2">Outer membrane lipoprotein Blc</fullName>
    </recommendedName>
</protein>
<dbReference type="Gene3D" id="2.40.128.20">
    <property type="match status" value="1"/>
</dbReference>
<comment type="function">
    <text evidence="2">Involved in the storage or transport of lipids necessary for membrane maintenance under stressful conditions. Displays a binding preference for lysophospholipids.</text>
</comment>